<dbReference type="EMBL" id="QXFV01003851">
    <property type="protein sequence ID" value="KAE8973424.1"/>
    <property type="molecule type" value="Genomic_DNA"/>
</dbReference>
<evidence type="ECO:0000313" key="3">
    <source>
        <dbReference type="EMBL" id="KAE8973424.1"/>
    </source>
</evidence>
<keyword evidence="1" id="KW-0175">Coiled coil</keyword>
<reference evidence="4 5" key="1">
    <citation type="submission" date="2018-09" db="EMBL/GenBank/DDBJ databases">
        <title>Genomic investigation of the strawberry pathogen Phytophthora fragariae indicates pathogenicity is determined by transcriptional variation in three key races.</title>
        <authorList>
            <person name="Adams T.M."/>
            <person name="Armitage A.D."/>
            <person name="Sobczyk M.K."/>
            <person name="Bates H.J."/>
            <person name="Dunwell J.M."/>
            <person name="Nellist C.F."/>
            <person name="Harrison R.J."/>
        </authorList>
    </citation>
    <scope>NUCLEOTIDE SEQUENCE [LARGE SCALE GENOMIC DNA]</scope>
    <source>
        <strain evidence="3 4">SCRP249</strain>
        <strain evidence="2 5">SCRP324</strain>
    </source>
</reference>
<evidence type="ECO:0008006" key="6">
    <source>
        <dbReference type="Google" id="ProtNLM"/>
    </source>
</evidence>
<sequence length="408" mass="46446">MMSTDTTLLRVPAFPCRLRYTDSEAAAESGGPATGVLDQFVSHQVLSPESSTSNAVKCETQVAKRQTRREKEMIRKRQYHRRLKSERETLRKMVEELSRQLQELQRVNISTKLGSTGILADSTWRDVAVHQRHQRVLAEAEQRRLFTAAKMQASYIKKLCDELPNGFAQLIPPGIAWSGSPHPTSPPVDESMYQALVERVDACYTQIDDVLGEFNRDGVTSSVHQNEFDGEVPYFQHLNQFTEPYDYEHTHPTMWKLAKLLHRQRDRRDVRGVGDLNDTVVIRFRLVHALTSGAGVSMVQRYVHRRFREDKRTILVWKTLSEGEGVFRGVHAEETGWVCLQPSVEEGSTLVRVCVRQAPATFQAPDRRDSDDGEFHRVLQNSVSEDMQAISGALDKMLLDDTLEGIDI</sequence>
<proteinExistence type="predicted"/>
<evidence type="ECO:0000313" key="5">
    <source>
        <dbReference type="Proteomes" id="UP000435112"/>
    </source>
</evidence>
<dbReference type="CDD" id="cd14686">
    <property type="entry name" value="bZIP"/>
    <property type="match status" value="1"/>
</dbReference>
<evidence type="ECO:0000313" key="4">
    <source>
        <dbReference type="Proteomes" id="UP000429607"/>
    </source>
</evidence>
<accession>A0A6A3HZ03</accession>
<dbReference type="Proteomes" id="UP000435112">
    <property type="component" value="Unassembled WGS sequence"/>
</dbReference>
<organism evidence="3 4">
    <name type="scientific">Phytophthora rubi</name>
    <dbReference type="NCBI Taxonomy" id="129364"/>
    <lineage>
        <taxon>Eukaryota</taxon>
        <taxon>Sar</taxon>
        <taxon>Stramenopiles</taxon>
        <taxon>Oomycota</taxon>
        <taxon>Peronosporomycetes</taxon>
        <taxon>Peronosporales</taxon>
        <taxon>Peronosporaceae</taxon>
        <taxon>Phytophthora</taxon>
    </lineage>
</organism>
<comment type="caution">
    <text evidence="3">The sequence shown here is derived from an EMBL/GenBank/DDBJ whole genome shotgun (WGS) entry which is preliminary data.</text>
</comment>
<dbReference type="EMBL" id="QXFU01003842">
    <property type="protein sequence ID" value="KAE8972390.1"/>
    <property type="molecule type" value="Genomic_DNA"/>
</dbReference>
<name>A0A6A3HZ03_9STRA</name>
<dbReference type="OrthoDB" id="162987at2759"/>
<evidence type="ECO:0000256" key="1">
    <source>
        <dbReference type="SAM" id="Coils"/>
    </source>
</evidence>
<protein>
    <recommendedName>
        <fullName evidence="6">BZIP domain-containing protein</fullName>
    </recommendedName>
</protein>
<gene>
    <name evidence="3" type="ORF">PR001_g26311</name>
    <name evidence="2" type="ORF">PR002_g26531</name>
</gene>
<feature type="coiled-coil region" evidence="1">
    <location>
        <begin position="76"/>
        <end position="107"/>
    </location>
</feature>
<evidence type="ECO:0000313" key="2">
    <source>
        <dbReference type="EMBL" id="KAE8972390.1"/>
    </source>
</evidence>
<dbReference type="AlphaFoldDB" id="A0A6A3HZ03"/>
<dbReference type="Proteomes" id="UP000429607">
    <property type="component" value="Unassembled WGS sequence"/>
</dbReference>